<dbReference type="RefSeq" id="WP_120977649.1">
    <property type="nucleotide sequence ID" value="NZ_RBZM01000006.1"/>
</dbReference>
<dbReference type="Gene3D" id="3.20.20.150">
    <property type="entry name" value="Divalent-metal-dependent TIM barrel enzymes"/>
    <property type="match status" value="1"/>
</dbReference>
<sequence length="278" mass="30676">MLKGLTRAGIGELSSDKQFIELASKYGFQSVEVDAEALINEHGLKGAQELLETNGMVIGSVNLPVEWRNSEQEFLDGLTKLTVQAQAAVSLSCRTFCTYILPSTNRSPAEFAIQTIRRLRLCAQIIGGFGIKLGIEFVGPHHWRTAFNHPFIYKLEDTLALIDAIGCSNVGLLLDSYHWHSSGLTTADIDQLSANQIVYVHINDAKALPIEQLLDNDRLYPGEGVIDLVGFLRSLQRIGYQGVVAQEVIVPNTIAMTAEDSLIRSQLGFERVFSNIEE</sequence>
<evidence type="ECO:0000313" key="3">
    <source>
        <dbReference type="Proteomes" id="UP000282076"/>
    </source>
</evidence>
<proteinExistence type="predicted"/>
<organism evidence="2 3">
    <name type="scientific">Cohnella endophytica</name>
    <dbReference type="NCBI Taxonomy" id="2419778"/>
    <lineage>
        <taxon>Bacteria</taxon>
        <taxon>Bacillati</taxon>
        <taxon>Bacillota</taxon>
        <taxon>Bacilli</taxon>
        <taxon>Bacillales</taxon>
        <taxon>Paenibacillaceae</taxon>
        <taxon>Cohnella</taxon>
    </lineage>
</organism>
<evidence type="ECO:0000313" key="2">
    <source>
        <dbReference type="EMBL" id="RKP52905.1"/>
    </source>
</evidence>
<name>A0A494XQJ7_9BACL</name>
<reference evidence="2 3" key="1">
    <citation type="submission" date="2018-10" db="EMBL/GenBank/DDBJ databases">
        <title>Cohnella sp. M2MS4P-1, whole genome shotgun sequence.</title>
        <authorList>
            <person name="Tuo L."/>
        </authorList>
    </citation>
    <scope>NUCLEOTIDE SEQUENCE [LARGE SCALE GENOMIC DNA]</scope>
    <source>
        <strain evidence="2 3">M2MS4P-1</strain>
    </source>
</reference>
<dbReference type="InterPro" id="IPR036237">
    <property type="entry name" value="Xyl_isomerase-like_sf"/>
</dbReference>
<keyword evidence="3" id="KW-1185">Reference proteome</keyword>
<dbReference type="InterPro" id="IPR050312">
    <property type="entry name" value="IolE/XylAMocC-like"/>
</dbReference>
<dbReference type="Pfam" id="PF01261">
    <property type="entry name" value="AP_endonuc_2"/>
    <property type="match status" value="1"/>
</dbReference>
<dbReference type="EMBL" id="RBZM01000006">
    <property type="protein sequence ID" value="RKP52905.1"/>
    <property type="molecule type" value="Genomic_DNA"/>
</dbReference>
<dbReference type="AlphaFoldDB" id="A0A494XQJ7"/>
<dbReference type="OrthoDB" id="9782626at2"/>
<dbReference type="PANTHER" id="PTHR12110:SF21">
    <property type="entry name" value="XYLOSE ISOMERASE-LIKE TIM BARREL DOMAIN-CONTAINING PROTEIN"/>
    <property type="match status" value="1"/>
</dbReference>
<dbReference type="GO" id="GO:0016853">
    <property type="term" value="F:isomerase activity"/>
    <property type="evidence" value="ECO:0007669"/>
    <property type="project" value="UniProtKB-KW"/>
</dbReference>
<dbReference type="SUPFAM" id="SSF51658">
    <property type="entry name" value="Xylose isomerase-like"/>
    <property type="match status" value="1"/>
</dbReference>
<feature type="domain" description="Xylose isomerase-like TIM barrel" evidence="1">
    <location>
        <begin position="20"/>
        <end position="252"/>
    </location>
</feature>
<protein>
    <submittedName>
        <fullName evidence="2">Sugar phosphate isomerase/epimerase</fullName>
    </submittedName>
</protein>
<accession>A0A494XQJ7</accession>
<dbReference type="InterPro" id="IPR013022">
    <property type="entry name" value="Xyl_isomerase-like_TIM-brl"/>
</dbReference>
<gene>
    <name evidence="2" type="ORF">D7Z26_14210</name>
</gene>
<evidence type="ECO:0000259" key="1">
    <source>
        <dbReference type="Pfam" id="PF01261"/>
    </source>
</evidence>
<comment type="caution">
    <text evidence="2">The sequence shown here is derived from an EMBL/GenBank/DDBJ whole genome shotgun (WGS) entry which is preliminary data.</text>
</comment>
<dbReference type="Proteomes" id="UP000282076">
    <property type="component" value="Unassembled WGS sequence"/>
</dbReference>
<keyword evidence="2" id="KW-0413">Isomerase</keyword>
<dbReference type="PANTHER" id="PTHR12110">
    <property type="entry name" value="HYDROXYPYRUVATE ISOMERASE"/>
    <property type="match status" value="1"/>
</dbReference>